<feature type="region of interest" description="Disordered" evidence="1">
    <location>
        <begin position="55"/>
        <end position="81"/>
    </location>
</feature>
<sequence>MGNSHDSSSSLKSQQTTLLLFTLFGILVVLFLILVTLVFQTWALWKMARTVVEQNTPSDYDGGVGTGGGDGGKRGSMGLRLGTREGEFKEGEASGSRCGQKDHDYVMASRRCYSEKRDMILSDGSVIKAK</sequence>
<organism evidence="3 4">
    <name type="scientific">Lojkania enalia</name>
    <dbReference type="NCBI Taxonomy" id="147567"/>
    <lineage>
        <taxon>Eukaryota</taxon>
        <taxon>Fungi</taxon>
        <taxon>Dikarya</taxon>
        <taxon>Ascomycota</taxon>
        <taxon>Pezizomycotina</taxon>
        <taxon>Dothideomycetes</taxon>
        <taxon>Pleosporomycetidae</taxon>
        <taxon>Pleosporales</taxon>
        <taxon>Pleosporales incertae sedis</taxon>
        <taxon>Lojkania</taxon>
    </lineage>
</organism>
<keyword evidence="2" id="KW-0472">Membrane</keyword>
<dbReference type="Proteomes" id="UP000800093">
    <property type="component" value="Unassembled WGS sequence"/>
</dbReference>
<accession>A0A9P4K3X1</accession>
<dbReference type="EMBL" id="ML986681">
    <property type="protein sequence ID" value="KAF2260403.1"/>
    <property type="molecule type" value="Genomic_DNA"/>
</dbReference>
<protein>
    <submittedName>
        <fullName evidence="3">Uncharacterized protein</fullName>
    </submittedName>
</protein>
<keyword evidence="2" id="KW-0812">Transmembrane</keyword>
<name>A0A9P4K3X1_9PLEO</name>
<keyword evidence="4" id="KW-1185">Reference proteome</keyword>
<keyword evidence="2" id="KW-1133">Transmembrane helix</keyword>
<evidence type="ECO:0000256" key="1">
    <source>
        <dbReference type="SAM" id="MobiDB-lite"/>
    </source>
</evidence>
<proteinExistence type="predicted"/>
<dbReference type="AlphaFoldDB" id="A0A9P4K3X1"/>
<feature type="transmembrane region" description="Helical" evidence="2">
    <location>
        <begin position="18"/>
        <end position="39"/>
    </location>
</feature>
<evidence type="ECO:0000313" key="3">
    <source>
        <dbReference type="EMBL" id="KAF2260403.1"/>
    </source>
</evidence>
<reference evidence="4" key="1">
    <citation type="journal article" date="2020" name="Stud. Mycol.">
        <title>101 Dothideomycetes genomes: A test case for predicting lifestyles and emergence of pathogens.</title>
        <authorList>
            <person name="Haridas S."/>
            <person name="Albert R."/>
            <person name="Binder M."/>
            <person name="Bloem J."/>
            <person name="LaButti K."/>
            <person name="Salamov A."/>
            <person name="Andreopoulos B."/>
            <person name="Baker S."/>
            <person name="Barry K."/>
            <person name="Bills G."/>
            <person name="Bluhm B."/>
            <person name="Cannon C."/>
            <person name="Castanera R."/>
            <person name="Culley D."/>
            <person name="Daum C."/>
            <person name="Ezra D."/>
            <person name="Gonzalez J."/>
            <person name="Henrissat B."/>
            <person name="Kuo A."/>
            <person name="Liang C."/>
            <person name="Lipzen A."/>
            <person name="Lutzoni F."/>
            <person name="Magnuson J."/>
            <person name="Mondo S."/>
            <person name="Nolan M."/>
            <person name="Ohm R."/>
            <person name="Pangilinan J."/>
            <person name="Park H.-J."/>
            <person name="Ramirez L."/>
            <person name="Alfaro M."/>
            <person name="Sun H."/>
            <person name="Tritt A."/>
            <person name="Yoshinaga Y."/>
            <person name="Zwiers L.-H."/>
            <person name="Turgeon B."/>
            <person name="Goodwin S."/>
            <person name="Spatafora J."/>
            <person name="Crous P."/>
            <person name="Grigoriev I."/>
        </authorList>
    </citation>
    <scope>NUCLEOTIDE SEQUENCE [LARGE SCALE GENOMIC DNA]</scope>
    <source>
        <strain evidence="4">CBS 304.66</strain>
    </source>
</reference>
<evidence type="ECO:0000313" key="4">
    <source>
        <dbReference type="Proteomes" id="UP000800093"/>
    </source>
</evidence>
<evidence type="ECO:0000256" key="2">
    <source>
        <dbReference type="SAM" id="Phobius"/>
    </source>
</evidence>
<gene>
    <name evidence="3" type="ORF">CC78DRAFT_620243</name>
</gene>
<dbReference type="OrthoDB" id="3800706at2759"/>
<comment type="caution">
    <text evidence="3">The sequence shown here is derived from an EMBL/GenBank/DDBJ whole genome shotgun (WGS) entry which is preliminary data.</text>
</comment>